<dbReference type="KEGG" id="dwi:6647524"/>
<dbReference type="eggNOG" id="KOG3785">
    <property type="taxonomic scope" value="Eukaryota"/>
</dbReference>
<dbReference type="SMR" id="B4NA78"/>
<dbReference type="Proteomes" id="UP000007798">
    <property type="component" value="Unassembled WGS sequence"/>
</dbReference>
<keyword evidence="8" id="KW-1185">Reference proteome</keyword>
<gene>
    <name evidence="7" type="primary">Dwil\GK11415</name>
    <name evidence="7" type="ORF">Dwil_GK11415</name>
</gene>
<evidence type="ECO:0008006" key="9">
    <source>
        <dbReference type="Google" id="ProtNLM"/>
    </source>
</evidence>
<feature type="region of interest" description="Disordered" evidence="6">
    <location>
        <begin position="1"/>
        <end position="43"/>
    </location>
</feature>
<dbReference type="GO" id="GO:0035735">
    <property type="term" value="P:intraciliary transport involved in cilium assembly"/>
    <property type="evidence" value="ECO:0007669"/>
    <property type="project" value="TreeGrafter"/>
</dbReference>
<evidence type="ECO:0000256" key="5">
    <source>
        <dbReference type="ARBA" id="ARBA00023273"/>
    </source>
</evidence>
<comment type="subcellular location">
    <subcellularLocation>
        <location evidence="1">Cell projection</location>
        <location evidence="1">Cilium</location>
    </subcellularLocation>
</comment>
<keyword evidence="5" id="KW-0966">Cell projection</keyword>
<dbReference type="GO" id="GO:0097546">
    <property type="term" value="C:ciliary base"/>
    <property type="evidence" value="ECO:0007669"/>
    <property type="project" value="TreeGrafter"/>
</dbReference>
<dbReference type="InterPro" id="IPR030511">
    <property type="entry name" value="TTC26"/>
</dbReference>
<keyword evidence="4" id="KW-0802">TPR repeat</keyword>
<feature type="compositionally biased region" description="Gly residues" evidence="6">
    <location>
        <begin position="21"/>
        <end position="32"/>
    </location>
</feature>
<dbReference type="OrthoDB" id="95390at2759"/>
<dbReference type="STRING" id="7260.B4NA78"/>
<protein>
    <recommendedName>
        <fullName evidence="9">Intraflagellar transport protein 56</fullName>
    </recommendedName>
</protein>
<dbReference type="GO" id="GO:0030992">
    <property type="term" value="C:intraciliary transport particle B"/>
    <property type="evidence" value="ECO:0007669"/>
    <property type="project" value="TreeGrafter"/>
</dbReference>
<dbReference type="EMBL" id="CH964232">
    <property type="protein sequence ID" value="EDW80721.1"/>
    <property type="molecule type" value="Genomic_DNA"/>
</dbReference>
<accession>B4NA78</accession>
<evidence type="ECO:0000313" key="8">
    <source>
        <dbReference type="Proteomes" id="UP000007798"/>
    </source>
</evidence>
<sequence>MEILSRGKTDSASSRNATSSGGIGGPGVGTAGGRTNQRKAPAPATLEDFIIRRDYTGARAFLEYSNGDDEEGKEGDKDLQQQQIDQWIAYCSFHLGDYQQALNQYKSLQENGKQNLELNLAVCMFYLGLYEEAHQMMSLVIESNPLKQRLLFHLAHKLGKEEQWVNLLEELQNSPNIEQQLSLASMHYMRSHYQEAIDVYKRVLVDNKDYMAINVYLALCFYKLDYYDMSQEVLDVYMGQHADSTIAINLKACNRFRLFNGRVAEQEIKNIADNGTFGADLIKHNLVVFRNGDGALRVLPGLLNIIPEARLNLAIYYLKQGEVQEAHALMKELQPTSPHEYILKGVVHAALGQQLGSKEHIKTAQQNLHLVGSSATECDTIPGRQSMASAFFLYEQFEEVLVYMNSIRSYFVNDDIFNYNFAQAKCATGYYKEAEELLMQINDMDIKNQHTYCMILAKCHVHCGHPELAWNVFITRDTNAEAFILLQLIANECYKCEEFWVAAKAFDMLEKLDPSPENWEGKRGACAGVLYALATKAHRGRPGGGISEVIGLLRDSSNSQADLMIKTIRKHISSFK</sequence>
<dbReference type="SUPFAM" id="SSF48452">
    <property type="entry name" value="TPR-like"/>
    <property type="match status" value="3"/>
</dbReference>
<dbReference type="OMA" id="FIIRRDY"/>
<dbReference type="Pfam" id="PF04733">
    <property type="entry name" value="Coatomer_E"/>
    <property type="match status" value="1"/>
</dbReference>
<evidence type="ECO:0000313" key="7">
    <source>
        <dbReference type="EMBL" id="EDW80721.1"/>
    </source>
</evidence>
<dbReference type="FunCoup" id="B4NA78">
    <property type="interactions" value="90"/>
</dbReference>
<proteinExistence type="inferred from homology"/>
<dbReference type="PANTHER" id="PTHR14781:SF0">
    <property type="entry name" value="INTRAFLAGELLAR TRANSPORT PROTEIN 56"/>
    <property type="match status" value="1"/>
</dbReference>
<dbReference type="PANTHER" id="PTHR14781">
    <property type="entry name" value="INTRAFLAGELLAR TRANSPORT PROTEIN 56"/>
    <property type="match status" value="1"/>
</dbReference>
<reference evidence="7 8" key="1">
    <citation type="journal article" date="2007" name="Nature">
        <title>Evolution of genes and genomes on the Drosophila phylogeny.</title>
        <authorList>
            <consortium name="Drosophila 12 Genomes Consortium"/>
            <person name="Clark A.G."/>
            <person name="Eisen M.B."/>
            <person name="Smith D.R."/>
            <person name="Bergman C.M."/>
            <person name="Oliver B."/>
            <person name="Markow T.A."/>
            <person name="Kaufman T.C."/>
            <person name="Kellis M."/>
            <person name="Gelbart W."/>
            <person name="Iyer V.N."/>
            <person name="Pollard D.A."/>
            <person name="Sackton T.B."/>
            <person name="Larracuente A.M."/>
            <person name="Singh N.D."/>
            <person name="Abad J.P."/>
            <person name="Abt D.N."/>
            <person name="Adryan B."/>
            <person name="Aguade M."/>
            <person name="Akashi H."/>
            <person name="Anderson W.W."/>
            <person name="Aquadro C.F."/>
            <person name="Ardell D.H."/>
            <person name="Arguello R."/>
            <person name="Artieri C.G."/>
            <person name="Barbash D.A."/>
            <person name="Barker D."/>
            <person name="Barsanti P."/>
            <person name="Batterham P."/>
            <person name="Batzoglou S."/>
            <person name="Begun D."/>
            <person name="Bhutkar A."/>
            <person name="Blanco E."/>
            <person name="Bosak S.A."/>
            <person name="Bradley R.K."/>
            <person name="Brand A.D."/>
            <person name="Brent M.R."/>
            <person name="Brooks A.N."/>
            <person name="Brown R.H."/>
            <person name="Butlin R.K."/>
            <person name="Caggese C."/>
            <person name="Calvi B.R."/>
            <person name="Bernardo de Carvalho A."/>
            <person name="Caspi A."/>
            <person name="Castrezana S."/>
            <person name="Celniker S.E."/>
            <person name="Chang J.L."/>
            <person name="Chapple C."/>
            <person name="Chatterji S."/>
            <person name="Chinwalla A."/>
            <person name="Civetta A."/>
            <person name="Clifton S.W."/>
            <person name="Comeron J.M."/>
            <person name="Costello J.C."/>
            <person name="Coyne J.A."/>
            <person name="Daub J."/>
            <person name="David R.G."/>
            <person name="Delcher A.L."/>
            <person name="Delehaunty K."/>
            <person name="Do C.B."/>
            <person name="Ebling H."/>
            <person name="Edwards K."/>
            <person name="Eickbush T."/>
            <person name="Evans J.D."/>
            <person name="Filipski A."/>
            <person name="Findeiss S."/>
            <person name="Freyhult E."/>
            <person name="Fulton L."/>
            <person name="Fulton R."/>
            <person name="Garcia A.C."/>
            <person name="Gardiner A."/>
            <person name="Garfield D.A."/>
            <person name="Garvin B.E."/>
            <person name="Gibson G."/>
            <person name="Gilbert D."/>
            <person name="Gnerre S."/>
            <person name="Godfrey J."/>
            <person name="Good R."/>
            <person name="Gotea V."/>
            <person name="Gravely B."/>
            <person name="Greenberg A.J."/>
            <person name="Griffiths-Jones S."/>
            <person name="Gross S."/>
            <person name="Guigo R."/>
            <person name="Gustafson E.A."/>
            <person name="Haerty W."/>
            <person name="Hahn M.W."/>
            <person name="Halligan D.L."/>
            <person name="Halpern A.L."/>
            <person name="Halter G.M."/>
            <person name="Han M.V."/>
            <person name="Heger A."/>
            <person name="Hillier L."/>
            <person name="Hinrichs A.S."/>
            <person name="Holmes I."/>
            <person name="Hoskins R.A."/>
            <person name="Hubisz M.J."/>
            <person name="Hultmark D."/>
            <person name="Huntley M.A."/>
            <person name="Jaffe D.B."/>
            <person name="Jagadeeshan S."/>
            <person name="Jeck W.R."/>
            <person name="Johnson J."/>
            <person name="Jones C.D."/>
            <person name="Jordan W.C."/>
            <person name="Karpen G.H."/>
            <person name="Kataoka E."/>
            <person name="Keightley P.D."/>
            <person name="Kheradpour P."/>
            <person name="Kirkness E.F."/>
            <person name="Koerich L.B."/>
            <person name="Kristiansen K."/>
            <person name="Kudrna D."/>
            <person name="Kulathinal R.J."/>
            <person name="Kumar S."/>
            <person name="Kwok R."/>
            <person name="Lander E."/>
            <person name="Langley C.H."/>
            <person name="Lapoint R."/>
            <person name="Lazzaro B.P."/>
            <person name="Lee S.J."/>
            <person name="Levesque L."/>
            <person name="Li R."/>
            <person name="Lin C.F."/>
            <person name="Lin M.F."/>
            <person name="Lindblad-Toh K."/>
            <person name="Llopart A."/>
            <person name="Long M."/>
            <person name="Low L."/>
            <person name="Lozovsky E."/>
            <person name="Lu J."/>
            <person name="Luo M."/>
            <person name="Machado C.A."/>
            <person name="Makalowski W."/>
            <person name="Marzo M."/>
            <person name="Matsuda M."/>
            <person name="Matzkin L."/>
            <person name="McAllister B."/>
            <person name="McBride C.S."/>
            <person name="McKernan B."/>
            <person name="McKernan K."/>
            <person name="Mendez-Lago M."/>
            <person name="Minx P."/>
            <person name="Mollenhauer M.U."/>
            <person name="Montooth K."/>
            <person name="Mount S.M."/>
            <person name="Mu X."/>
            <person name="Myers E."/>
            <person name="Negre B."/>
            <person name="Newfeld S."/>
            <person name="Nielsen R."/>
            <person name="Noor M.A."/>
            <person name="O'Grady P."/>
            <person name="Pachter L."/>
            <person name="Papaceit M."/>
            <person name="Parisi M.J."/>
            <person name="Parisi M."/>
            <person name="Parts L."/>
            <person name="Pedersen J.S."/>
            <person name="Pesole G."/>
            <person name="Phillippy A.M."/>
            <person name="Ponting C.P."/>
            <person name="Pop M."/>
            <person name="Porcelli D."/>
            <person name="Powell J.R."/>
            <person name="Prohaska S."/>
            <person name="Pruitt K."/>
            <person name="Puig M."/>
            <person name="Quesneville H."/>
            <person name="Ram K.R."/>
            <person name="Rand D."/>
            <person name="Rasmussen M.D."/>
            <person name="Reed L.K."/>
            <person name="Reenan R."/>
            <person name="Reily A."/>
            <person name="Remington K.A."/>
            <person name="Rieger T.T."/>
            <person name="Ritchie M.G."/>
            <person name="Robin C."/>
            <person name="Rogers Y.H."/>
            <person name="Rohde C."/>
            <person name="Rozas J."/>
            <person name="Rubenfield M.J."/>
            <person name="Ruiz A."/>
            <person name="Russo S."/>
            <person name="Salzberg S.L."/>
            <person name="Sanchez-Gracia A."/>
            <person name="Saranga D.J."/>
            <person name="Sato H."/>
            <person name="Schaeffer S.W."/>
            <person name="Schatz M.C."/>
            <person name="Schlenke T."/>
            <person name="Schwartz R."/>
            <person name="Segarra C."/>
            <person name="Singh R.S."/>
            <person name="Sirot L."/>
            <person name="Sirota M."/>
            <person name="Sisneros N.B."/>
            <person name="Smith C.D."/>
            <person name="Smith T.F."/>
            <person name="Spieth J."/>
            <person name="Stage D.E."/>
            <person name="Stark A."/>
            <person name="Stephan W."/>
            <person name="Strausberg R.L."/>
            <person name="Strempel S."/>
            <person name="Sturgill D."/>
            <person name="Sutton G."/>
            <person name="Sutton G.G."/>
            <person name="Tao W."/>
            <person name="Teichmann S."/>
            <person name="Tobari Y.N."/>
            <person name="Tomimura Y."/>
            <person name="Tsolas J.M."/>
            <person name="Valente V.L."/>
            <person name="Venter E."/>
            <person name="Venter J.C."/>
            <person name="Vicario S."/>
            <person name="Vieira F.G."/>
            <person name="Vilella A.J."/>
            <person name="Villasante A."/>
            <person name="Walenz B."/>
            <person name="Wang J."/>
            <person name="Wasserman M."/>
            <person name="Watts T."/>
            <person name="Wilson D."/>
            <person name="Wilson R.K."/>
            <person name="Wing R.A."/>
            <person name="Wolfner M.F."/>
            <person name="Wong A."/>
            <person name="Wong G.K."/>
            <person name="Wu C.I."/>
            <person name="Wu G."/>
            <person name="Yamamoto D."/>
            <person name="Yang H.P."/>
            <person name="Yang S.P."/>
            <person name="Yorke J.A."/>
            <person name="Yoshida K."/>
            <person name="Zdobnov E."/>
            <person name="Zhang P."/>
            <person name="Zhang Y."/>
            <person name="Zimin A.V."/>
            <person name="Baldwin J."/>
            <person name="Abdouelleil A."/>
            <person name="Abdulkadir J."/>
            <person name="Abebe A."/>
            <person name="Abera B."/>
            <person name="Abreu J."/>
            <person name="Acer S.C."/>
            <person name="Aftuck L."/>
            <person name="Alexander A."/>
            <person name="An P."/>
            <person name="Anderson E."/>
            <person name="Anderson S."/>
            <person name="Arachi H."/>
            <person name="Azer M."/>
            <person name="Bachantsang P."/>
            <person name="Barry A."/>
            <person name="Bayul T."/>
            <person name="Berlin A."/>
            <person name="Bessette D."/>
            <person name="Bloom T."/>
            <person name="Blye J."/>
            <person name="Boguslavskiy L."/>
            <person name="Bonnet C."/>
            <person name="Boukhgalter B."/>
            <person name="Bourzgui I."/>
            <person name="Brown A."/>
            <person name="Cahill P."/>
            <person name="Channer S."/>
            <person name="Cheshatsang Y."/>
            <person name="Chuda L."/>
            <person name="Citroen M."/>
            <person name="Collymore A."/>
            <person name="Cooke P."/>
            <person name="Costello M."/>
            <person name="D'Aco K."/>
            <person name="Daza R."/>
            <person name="De Haan G."/>
            <person name="DeGray S."/>
            <person name="DeMaso C."/>
            <person name="Dhargay N."/>
            <person name="Dooley K."/>
            <person name="Dooley E."/>
            <person name="Doricent M."/>
            <person name="Dorje P."/>
            <person name="Dorjee K."/>
            <person name="Dupes A."/>
            <person name="Elong R."/>
            <person name="Falk J."/>
            <person name="Farina A."/>
            <person name="Faro S."/>
            <person name="Ferguson D."/>
            <person name="Fisher S."/>
            <person name="Foley C.D."/>
            <person name="Franke A."/>
            <person name="Friedrich D."/>
            <person name="Gadbois L."/>
            <person name="Gearin G."/>
            <person name="Gearin C.R."/>
            <person name="Giannoukos G."/>
            <person name="Goode T."/>
            <person name="Graham J."/>
            <person name="Grandbois E."/>
            <person name="Grewal S."/>
            <person name="Gyaltsen K."/>
            <person name="Hafez N."/>
            <person name="Hagos B."/>
            <person name="Hall J."/>
            <person name="Henson C."/>
            <person name="Hollinger A."/>
            <person name="Honan T."/>
            <person name="Huard M.D."/>
            <person name="Hughes L."/>
            <person name="Hurhula B."/>
            <person name="Husby M.E."/>
            <person name="Kamat A."/>
            <person name="Kanga B."/>
            <person name="Kashin S."/>
            <person name="Khazanovich D."/>
            <person name="Kisner P."/>
            <person name="Lance K."/>
            <person name="Lara M."/>
            <person name="Lee W."/>
            <person name="Lennon N."/>
            <person name="Letendre F."/>
            <person name="LeVine R."/>
            <person name="Lipovsky A."/>
            <person name="Liu X."/>
            <person name="Liu J."/>
            <person name="Liu S."/>
            <person name="Lokyitsang T."/>
            <person name="Lokyitsang Y."/>
            <person name="Lubonja R."/>
            <person name="Lui A."/>
            <person name="MacDonald P."/>
            <person name="Magnisalis V."/>
            <person name="Maru K."/>
            <person name="Matthews C."/>
            <person name="McCusker W."/>
            <person name="McDonough S."/>
            <person name="Mehta T."/>
            <person name="Meldrim J."/>
            <person name="Meneus L."/>
            <person name="Mihai O."/>
            <person name="Mihalev A."/>
            <person name="Mihova T."/>
            <person name="Mittelman R."/>
            <person name="Mlenga V."/>
            <person name="Montmayeur A."/>
            <person name="Mulrain L."/>
            <person name="Navidi A."/>
            <person name="Naylor J."/>
            <person name="Negash T."/>
            <person name="Nguyen T."/>
            <person name="Nguyen N."/>
            <person name="Nicol R."/>
            <person name="Norbu C."/>
            <person name="Norbu N."/>
            <person name="Novod N."/>
            <person name="O'Neill B."/>
            <person name="Osman S."/>
            <person name="Markiewicz E."/>
            <person name="Oyono O.L."/>
            <person name="Patti C."/>
            <person name="Phunkhang P."/>
            <person name="Pierre F."/>
            <person name="Priest M."/>
            <person name="Raghuraman S."/>
            <person name="Rege F."/>
            <person name="Reyes R."/>
            <person name="Rise C."/>
            <person name="Rogov P."/>
            <person name="Ross K."/>
            <person name="Ryan E."/>
            <person name="Settipalli S."/>
            <person name="Shea T."/>
            <person name="Sherpa N."/>
            <person name="Shi L."/>
            <person name="Shih D."/>
            <person name="Sparrow T."/>
            <person name="Spaulding J."/>
            <person name="Stalker J."/>
            <person name="Stange-Thomann N."/>
            <person name="Stavropoulos S."/>
            <person name="Stone C."/>
            <person name="Strader C."/>
            <person name="Tesfaye S."/>
            <person name="Thomson T."/>
            <person name="Thoulutsang Y."/>
            <person name="Thoulutsang D."/>
            <person name="Topham K."/>
            <person name="Topping I."/>
            <person name="Tsamla T."/>
            <person name="Vassiliev H."/>
            <person name="Vo A."/>
            <person name="Wangchuk T."/>
            <person name="Wangdi T."/>
            <person name="Weiand M."/>
            <person name="Wilkinson J."/>
            <person name="Wilson A."/>
            <person name="Yadav S."/>
            <person name="Young G."/>
            <person name="Yu Q."/>
            <person name="Zembek L."/>
            <person name="Zhong D."/>
            <person name="Zimmer A."/>
            <person name="Zwirko Z."/>
            <person name="Jaffe D.B."/>
            <person name="Alvarez P."/>
            <person name="Brockman W."/>
            <person name="Butler J."/>
            <person name="Chin C."/>
            <person name="Gnerre S."/>
            <person name="Grabherr M."/>
            <person name="Kleber M."/>
            <person name="Mauceli E."/>
            <person name="MacCallum I."/>
        </authorList>
    </citation>
    <scope>NUCLEOTIDE SEQUENCE [LARGE SCALE GENOMIC DNA]</scope>
    <source>
        <strain evidence="8">Tucson 14030-0811.24</strain>
    </source>
</reference>
<dbReference type="InParanoid" id="B4NA78"/>
<dbReference type="InterPro" id="IPR011990">
    <property type="entry name" value="TPR-like_helical_dom_sf"/>
</dbReference>
<dbReference type="Gene3D" id="1.25.40.10">
    <property type="entry name" value="Tetratricopeptide repeat domain"/>
    <property type="match status" value="3"/>
</dbReference>
<dbReference type="GO" id="GO:0035720">
    <property type="term" value="P:intraciliary anterograde transport"/>
    <property type="evidence" value="ECO:0007669"/>
    <property type="project" value="TreeGrafter"/>
</dbReference>
<evidence type="ECO:0000256" key="3">
    <source>
        <dbReference type="ARBA" id="ARBA00022737"/>
    </source>
</evidence>
<organism evidence="7 8">
    <name type="scientific">Drosophila willistoni</name>
    <name type="common">Fruit fly</name>
    <dbReference type="NCBI Taxonomy" id="7260"/>
    <lineage>
        <taxon>Eukaryota</taxon>
        <taxon>Metazoa</taxon>
        <taxon>Ecdysozoa</taxon>
        <taxon>Arthropoda</taxon>
        <taxon>Hexapoda</taxon>
        <taxon>Insecta</taxon>
        <taxon>Pterygota</taxon>
        <taxon>Neoptera</taxon>
        <taxon>Endopterygota</taxon>
        <taxon>Diptera</taxon>
        <taxon>Brachycera</taxon>
        <taxon>Muscomorpha</taxon>
        <taxon>Ephydroidea</taxon>
        <taxon>Drosophilidae</taxon>
        <taxon>Drosophila</taxon>
        <taxon>Sophophora</taxon>
    </lineage>
</organism>
<dbReference type="AlphaFoldDB" id="B4NA78"/>
<dbReference type="GO" id="GO:0120170">
    <property type="term" value="F:intraciliary transport particle B binding"/>
    <property type="evidence" value="ECO:0007669"/>
    <property type="project" value="TreeGrafter"/>
</dbReference>
<dbReference type="FunFam" id="1.25.40.10:FF:000372">
    <property type="entry name" value="Tetratricopeptide repeat domain 26"/>
    <property type="match status" value="1"/>
</dbReference>
<evidence type="ECO:0000256" key="1">
    <source>
        <dbReference type="ARBA" id="ARBA00004138"/>
    </source>
</evidence>
<keyword evidence="3" id="KW-0677">Repeat</keyword>
<dbReference type="GO" id="GO:0036064">
    <property type="term" value="C:ciliary basal body"/>
    <property type="evidence" value="ECO:0007669"/>
    <property type="project" value="TreeGrafter"/>
</dbReference>
<feature type="compositionally biased region" description="Polar residues" evidence="6">
    <location>
        <begin position="10"/>
        <end position="20"/>
    </location>
</feature>
<dbReference type="HOGENOM" id="CLU_036306_2_0_1"/>
<name>B4NA78_DROWI</name>
<evidence type="ECO:0000256" key="4">
    <source>
        <dbReference type="ARBA" id="ARBA00022803"/>
    </source>
</evidence>
<dbReference type="PhylomeDB" id="B4NA78"/>
<comment type="similarity">
    <text evidence="2">Belongs to the IFT56 family.</text>
</comment>
<evidence type="ECO:0000256" key="6">
    <source>
        <dbReference type="SAM" id="MobiDB-lite"/>
    </source>
</evidence>
<evidence type="ECO:0000256" key="2">
    <source>
        <dbReference type="ARBA" id="ARBA00007834"/>
    </source>
</evidence>